<organism evidence="5 6">
    <name type="scientific">Ectopseudomonas oleovorans</name>
    <name type="common">Pseudomonas oleovorans</name>
    <dbReference type="NCBI Taxonomy" id="301"/>
    <lineage>
        <taxon>Bacteria</taxon>
        <taxon>Pseudomonadati</taxon>
        <taxon>Pseudomonadota</taxon>
        <taxon>Gammaproteobacteria</taxon>
        <taxon>Pseudomonadales</taxon>
        <taxon>Pseudomonadaceae</taxon>
        <taxon>Ectopseudomonas</taxon>
    </lineage>
</organism>
<evidence type="ECO:0000313" key="5">
    <source>
        <dbReference type="EMBL" id="SUD49680.1"/>
    </source>
</evidence>
<dbReference type="InterPro" id="IPR000182">
    <property type="entry name" value="GNAT_dom"/>
</dbReference>
<evidence type="ECO:0000256" key="1">
    <source>
        <dbReference type="ARBA" id="ARBA00022679"/>
    </source>
</evidence>
<evidence type="ECO:0000313" key="6">
    <source>
        <dbReference type="Proteomes" id="UP000255303"/>
    </source>
</evidence>
<dbReference type="InterPro" id="IPR051531">
    <property type="entry name" value="N-acetyltransferase"/>
</dbReference>
<proteinExistence type="inferred from homology"/>
<evidence type="ECO:0000259" key="4">
    <source>
        <dbReference type="PROSITE" id="PS51186"/>
    </source>
</evidence>
<protein>
    <submittedName>
        <fullName evidence="5">N-acetyltransferase GCN5</fullName>
        <ecNumber evidence="5">2.3.1.-</ecNumber>
    </submittedName>
</protein>
<dbReference type="EMBL" id="UGUV01000002">
    <property type="protein sequence ID" value="SUD49680.1"/>
    <property type="molecule type" value="Genomic_DNA"/>
</dbReference>
<dbReference type="PROSITE" id="PS51186">
    <property type="entry name" value="GNAT"/>
    <property type="match status" value="1"/>
</dbReference>
<dbReference type="Pfam" id="PF13302">
    <property type="entry name" value="Acetyltransf_3"/>
    <property type="match status" value="1"/>
</dbReference>
<dbReference type="InterPro" id="IPR016181">
    <property type="entry name" value="Acyl_CoA_acyltransferase"/>
</dbReference>
<evidence type="ECO:0000256" key="3">
    <source>
        <dbReference type="ARBA" id="ARBA00038502"/>
    </source>
</evidence>
<dbReference type="EC" id="2.3.1.-" evidence="5"/>
<dbReference type="Gene3D" id="3.40.630.30">
    <property type="match status" value="1"/>
</dbReference>
<dbReference type="PANTHER" id="PTHR43792">
    <property type="entry name" value="GNAT FAMILY, PUTATIVE (AFU_ORTHOLOGUE AFUA_3G00765)-RELATED-RELATED"/>
    <property type="match status" value="1"/>
</dbReference>
<accession>A0A379JMN2</accession>
<dbReference type="Proteomes" id="UP000255303">
    <property type="component" value="Unassembled WGS sequence"/>
</dbReference>
<name>A0A379JMN2_ECTOL</name>
<keyword evidence="1 5" id="KW-0808">Transferase</keyword>
<dbReference type="RefSeq" id="WP_244597201.1">
    <property type="nucleotide sequence ID" value="NZ_FNZC01000099.1"/>
</dbReference>
<reference evidence="5 6" key="1">
    <citation type="submission" date="2018-06" db="EMBL/GenBank/DDBJ databases">
        <authorList>
            <consortium name="Pathogen Informatics"/>
            <person name="Doyle S."/>
        </authorList>
    </citation>
    <scope>NUCLEOTIDE SEQUENCE [LARGE SCALE GENOMIC DNA]</scope>
    <source>
        <strain evidence="5 6">NCTC10692</strain>
    </source>
</reference>
<dbReference type="GO" id="GO:0016747">
    <property type="term" value="F:acyltransferase activity, transferring groups other than amino-acyl groups"/>
    <property type="evidence" value="ECO:0007669"/>
    <property type="project" value="InterPro"/>
</dbReference>
<gene>
    <name evidence="5" type="primary">ydaF</name>
    <name evidence="5" type="ORF">NCTC10692_00057</name>
</gene>
<keyword evidence="2 5" id="KW-0012">Acyltransferase</keyword>
<dbReference type="SUPFAM" id="SSF55729">
    <property type="entry name" value="Acyl-CoA N-acyltransferases (Nat)"/>
    <property type="match status" value="1"/>
</dbReference>
<comment type="similarity">
    <text evidence="3">Belongs to the acetyltransferase family. RimJ subfamily.</text>
</comment>
<dbReference type="PANTHER" id="PTHR43792:SF8">
    <property type="entry name" value="[RIBOSOMAL PROTEIN US5]-ALANINE N-ACETYLTRANSFERASE"/>
    <property type="match status" value="1"/>
</dbReference>
<sequence>MDEHRIETERLTLRPPQPEDAAEVQRLAGDFRIADVTSSIPHPYPPELAQQWIERCAQDWASGTAANFIITESASGKLVGSMALKDNGRGEAEVGYWIGVPYWSRGYASEACNALVDFAFQQLRLRRLHASHLARNPQSGRMLFKAGFRHLGLGHSQCGSQGLLPFRGEPRCCAKLRHARRGMQVMVVPLPNPATTHGAICRATRRDGPVFAWYVVTRRLIWATKLRVSRLAPRKNWLRRGRARNGNRPWRCIF</sequence>
<feature type="domain" description="N-acetyltransferase" evidence="4">
    <location>
        <begin position="11"/>
        <end position="191"/>
    </location>
</feature>
<evidence type="ECO:0000256" key="2">
    <source>
        <dbReference type="ARBA" id="ARBA00023315"/>
    </source>
</evidence>
<dbReference type="AlphaFoldDB" id="A0A379JMN2"/>